<gene>
    <name evidence="2" type="ORF">DARMORV10_C07P20310.1</name>
</gene>
<dbReference type="AlphaFoldDB" id="A0A816M4P4"/>
<name>A0A816M4P4_BRANA</name>
<dbReference type="Proteomes" id="UP001295469">
    <property type="component" value="Chromosome C07"/>
</dbReference>
<sequence>MIRSKWREAENKSAKGKEETTSSRKRTKSAHEKLYMRNRAMKEEGKHRSYLPYKQGRRVRETYLKANVQGH</sequence>
<feature type="compositionally biased region" description="Basic and acidic residues" evidence="1">
    <location>
        <begin position="1"/>
        <end position="22"/>
    </location>
</feature>
<evidence type="ECO:0000313" key="2">
    <source>
        <dbReference type="EMBL" id="CAF1977308.1"/>
    </source>
</evidence>
<organism evidence="2">
    <name type="scientific">Brassica napus</name>
    <name type="common">Rape</name>
    <dbReference type="NCBI Taxonomy" id="3708"/>
    <lineage>
        <taxon>Eukaryota</taxon>
        <taxon>Viridiplantae</taxon>
        <taxon>Streptophyta</taxon>
        <taxon>Embryophyta</taxon>
        <taxon>Tracheophyta</taxon>
        <taxon>Spermatophyta</taxon>
        <taxon>Magnoliopsida</taxon>
        <taxon>eudicotyledons</taxon>
        <taxon>Gunneridae</taxon>
        <taxon>Pentapetalae</taxon>
        <taxon>rosids</taxon>
        <taxon>malvids</taxon>
        <taxon>Brassicales</taxon>
        <taxon>Brassicaceae</taxon>
        <taxon>Brassiceae</taxon>
        <taxon>Brassica</taxon>
    </lineage>
</organism>
<dbReference type="InterPro" id="IPR012442">
    <property type="entry name" value="DUF1645_plant"/>
</dbReference>
<evidence type="ECO:0000256" key="1">
    <source>
        <dbReference type="SAM" id="MobiDB-lite"/>
    </source>
</evidence>
<protein>
    <submittedName>
        <fullName evidence="2">(rape) hypothetical protein</fullName>
    </submittedName>
</protein>
<dbReference type="EMBL" id="HG994371">
    <property type="protein sequence ID" value="CAF1977308.1"/>
    <property type="molecule type" value="Genomic_DNA"/>
</dbReference>
<reference evidence="2" key="1">
    <citation type="submission" date="2021-01" db="EMBL/GenBank/DDBJ databases">
        <authorList>
            <consortium name="Genoscope - CEA"/>
            <person name="William W."/>
        </authorList>
    </citation>
    <scope>NUCLEOTIDE SEQUENCE</scope>
</reference>
<feature type="region of interest" description="Disordered" evidence="1">
    <location>
        <begin position="1"/>
        <end position="31"/>
    </location>
</feature>
<accession>A0A816M4P4</accession>
<proteinExistence type="predicted"/>
<dbReference type="Pfam" id="PF07816">
    <property type="entry name" value="DUF1645"/>
    <property type="match status" value="1"/>
</dbReference>